<comment type="subcellular location">
    <subcellularLocation>
        <location evidence="2">Membrane</location>
        <topology evidence="2">Single-pass membrane protein</topology>
    </subcellularLocation>
</comment>
<proteinExistence type="inferred from homology"/>
<dbReference type="PANTHER" id="PTHR46913">
    <property type="entry name" value="RING-H2 FINGER PROTEIN ATL16"/>
    <property type="match status" value="1"/>
</dbReference>
<dbReference type="InterPro" id="IPR044600">
    <property type="entry name" value="ATL1/ATL16-like"/>
</dbReference>
<evidence type="ECO:0000313" key="20">
    <source>
        <dbReference type="Proteomes" id="UP001231189"/>
    </source>
</evidence>
<evidence type="ECO:0000256" key="5">
    <source>
        <dbReference type="ARBA" id="ARBA00022679"/>
    </source>
</evidence>
<dbReference type="Gene3D" id="3.30.40.10">
    <property type="entry name" value="Zinc/RING finger domain, C3HC4 (zinc finger)"/>
    <property type="match status" value="1"/>
</dbReference>
<organism evidence="19 20">
    <name type="scientific">Lolium multiflorum</name>
    <name type="common">Italian ryegrass</name>
    <name type="synonym">Lolium perenne subsp. multiflorum</name>
    <dbReference type="NCBI Taxonomy" id="4521"/>
    <lineage>
        <taxon>Eukaryota</taxon>
        <taxon>Viridiplantae</taxon>
        <taxon>Streptophyta</taxon>
        <taxon>Embryophyta</taxon>
        <taxon>Tracheophyta</taxon>
        <taxon>Spermatophyta</taxon>
        <taxon>Magnoliopsida</taxon>
        <taxon>Liliopsida</taxon>
        <taxon>Poales</taxon>
        <taxon>Poaceae</taxon>
        <taxon>BOP clade</taxon>
        <taxon>Pooideae</taxon>
        <taxon>Poodae</taxon>
        <taxon>Poeae</taxon>
        <taxon>Poeae Chloroplast Group 2 (Poeae type)</taxon>
        <taxon>Loliodinae</taxon>
        <taxon>Loliinae</taxon>
        <taxon>Lolium</taxon>
    </lineage>
</organism>
<keyword evidence="13 17" id="KW-0472">Membrane</keyword>
<comment type="pathway">
    <text evidence="3">Protein modification; protein ubiquitination.</text>
</comment>
<name>A0AAD8RE31_LOLMU</name>
<feature type="transmembrane region" description="Helical" evidence="17">
    <location>
        <begin position="36"/>
        <end position="61"/>
    </location>
</feature>
<keyword evidence="10" id="KW-0833">Ubl conjugation pathway</keyword>
<dbReference type="CDD" id="cd16461">
    <property type="entry name" value="RING-H2_EL5-like"/>
    <property type="match status" value="1"/>
</dbReference>
<evidence type="ECO:0000313" key="19">
    <source>
        <dbReference type="EMBL" id="KAK1617608.1"/>
    </source>
</evidence>
<evidence type="ECO:0000256" key="11">
    <source>
        <dbReference type="ARBA" id="ARBA00022833"/>
    </source>
</evidence>
<dbReference type="EMBL" id="JAUUTY010000006">
    <property type="protein sequence ID" value="KAK1617608.1"/>
    <property type="molecule type" value="Genomic_DNA"/>
</dbReference>
<accession>A0AAD8RE31</accession>
<dbReference type="Pfam" id="PF13639">
    <property type="entry name" value="zf-RING_2"/>
    <property type="match status" value="1"/>
</dbReference>
<evidence type="ECO:0000256" key="13">
    <source>
        <dbReference type="ARBA" id="ARBA00023136"/>
    </source>
</evidence>
<dbReference type="GO" id="GO:0061630">
    <property type="term" value="F:ubiquitin protein ligase activity"/>
    <property type="evidence" value="ECO:0007669"/>
    <property type="project" value="UniProtKB-EC"/>
</dbReference>
<keyword evidence="12 17" id="KW-1133">Transmembrane helix</keyword>
<comment type="catalytic activity">
    <reaction evidence="1">
        <text>S-ubiquitinyl-[E2 ubiquitin-conjugating enzyme]-L-cysteine + [acceptor protein]-L-lysine = [E2 ubiquitin-conjugating enzyme]-L-cysteine + N(6)-ubiquitinyl-[acceptor protein]-L-lysine.</text>
        <dbReference type="EC" id="2.3.2.27"/>
    </reaction>
</comment>
<dbReference type="GO" id="GO:0008270">
    <property type="term" value="F:zinc ion binding"/>
    <property type="evidence" value="ECO:0007669"/>
    <property type="project" value="UniProtKB-KW"/>
</dbReference>
<evidence type="ECO:0000256" key="9">
    <source>
        <dbReference type="ARBA" id="ARBA00022771"/>
    </source>
</evidence>
<keyword evidence="6 17" id="KW-0812">Transmembrane</keyword>
<keyword evidence="5" id="KW-0808">Transferase</keyword>
<evidence type="ECO:0000256" key="17">
    <source>
        <dbReference type="SAM" id="Phobius"/>
    </source>
</evidence>
<gene>
    <name evidence="19" type="ORF">QYE76_023125</name>
</gene>
<dbReference type="SMART" id="SM00184">
    <property type="entry name" value="RING"/>
    <property type="match status" value="1"/>
</dbReference>
<evidence type="ECO:0000256" key="14">
    <source>
        <dbReference type="ARBA" id="ARBA00024209"/>
    </source>
</evidence>
<comment type="caution">
    <text evidence="19">The sequence shown here is derived from an EMBL/GenBank/DDBJ whole genome shotgun (WGS) entry which is preliminary data.</text>
</comment>
<dbReference type="GO" id="GO:0016567">
    <property type="term" value="P:protein ubiquitination"/>
    <property type="evidence" value="ECO:0007669"/>
    <property type="project" value="InterPro"/>
</dbReference>
<dbReference type="Proteomes" id="UP001231189">
    <property type="component" value="Unassembled WGS sequence"/>
</dbReference>
<dbReference type="PROSITE" id="PS50089">
    <property type="entry name" value="ZF_RING_2"/>
    <property type="match status" value="1"/>
</dbReference>
<feature type="region of interest" description="Disordered" evidence="16">
    <location>
        <begin position="193"/>
        <end position="317"/>
    </location>
</feature>
<dbReference type="FunFam" id="3.30.40.10:FF:000285">
    <property type="entry name" value="RING-H2 finger protein ATL43"/>
    <property type="match status" value="1"/>
</dbReference>
<evidence type="ECO:0000256" key="12">
    <source>
        <dbReference type="ARBA" id="ARBA00022989"/>
    </source>
</evidence>
<dbReference type="PANTHER" id="PTHR46913:SF19">
    <property type="entry name" value="RING-TYPE E3 UBIQUITIN TRANSFERASE"/>
    <property type="match status" value="1"/>
</dbReference>
<keyword evidence="8" id="KW-0732">Signal</keyword>
<evidence type="ECO:0000256" key="16">
    <source>
        <dbReference type="SAM" id="MobiDB-lite"/>
    </source>
</evidence>
<dbReference type="SMART" id="SM01197">
    <property type="entry name" value="FANCL_C"/>
    <property type="match status" value="1"/>
</dbReference>
<dbReference type="AlphaFoldDB" id="A0AAD8RE31"/>
<dbReference type="InterPro" id="IPR013083">
    <property type="entry name" value="Znf_RING/FYVE/PHD"/>
</dbReference>
<evidence type="ECO:0000256" key="6">
    <source>
        <dbReference type="ARBA" id="ARBA00022692"/>
    </source>
</evidence>
<keyword evidence="7" id="KW-0479">Metal-binding</keyword>
<evidence type="ECO:0000256" key="8">
    <source>
        <dbReference type="ARBA" id="ARBA00022729"/>
    </source>
</evidence>
<dbReference type="SUPFAM" id="SSF57850">
    <property type="entry name" value="RING/U-box"/>
    <property type="match status" value="1"/>
</dbReference>
<evidence type="ECO:0000259" key="18">
    <source>
        <dbReference type="PROSITE" id="PS50089"/>
    </source>
</evidence>
<feature type="region of interest" description="Disordered" evidence="16">
    <location>
        <begin position="1"/>
        <end position="34"/>
    </location>
</feature>
<keyword evidence="11" id="KW-0862">Zinc</keyword>
<evidence type="ECO:0000256" key="2">
    <source>
        <dbReference type="ARBA" id="ARBA00004167"/>
    </source>
</evidence>
<dbReference type="InterPro" id="IPR001841">
    <property type="entry name" value="Znf_RING"/>
</dbReference>
<keyword evidence="20" id="KW-1185">Reference proteome</keyword>
<dbReference type="GO" id="GO:0016020">
    <property type="term" value="C:membrane"/>
    <property type="evidence" value="ECO:0007669"/>
    <property type="project" value="UniProtKB-SubCell"/>
</dbReference>
<comment type="similarity">
    <text evidence="14">Belongs to the RING-type zinc finger family. ATL subfamily.</text>
</comment>
<protein>
    <recommendedName>
        <fullName evidence="4">RING-type E3 ubiquitin transferase</fullName>
        <ecNumber evidence="4">2.3.2.27</ecNumber>
    </recommendedName>
</protein>
<evidence type="ECO:0000256" key="7">
    <source>
        <dbReference type="ARBA" id="ARBA00022723"/>
    </source>
</evidence>
<keyword evidence="9 15" id="KW-0863">Zinc-finger</keyword>
<evidence type="ECO:0000256" key="1">
    <source>
        <dbReference type="ARBA" id="ARBA00000900"/>
    </source>
</evidence>
<reference evidence="19" key="1">
    <citation type="submission" date="2023-07" db="EMBL/GenBank/DDBJ databases">
        <title>A chromosome-level genome assembly of Lolium multiflorum.</title>
        <authorList>
            <person name="Chen Y."/>
            <person name="Copetti D."/>
            <person name="Kolliker R."/>
            <person name="Studer B."/>
        </authorList>
    </citation>
    <scope>NUCLEOTIDE SEQUENCE</scope>
    <source>
        <strain evidence="19">02402/16</strain>
        <tissue evidence="19">Leaf</tissue>
    </source>
</reference>
<evidence type="ECO:0000256" key="10">
    <source>
        <dbReference type="ARBA" id="ARBA00022786"/>
    </source>
</evidence>
<feature type="compositionally biased region" description="Basic and acidic residues" evidence="16">
    <location>
        <begin position="214"/>
        <end position="229"/>
    </location>
</feature>
<sequence>MPPDLVKQPCPGSDDTDDYDCTSPPPPSSSNGSRHLVTPLVVTAFVVVFLFLASLSIYCFIRRRRLRRQQQQSLLAGVQPDGPQLASAAAAIDVEAGAPEDEVVQHHAWHIRTVGLDEAAIESIALTPYRAGSTALGAADCPVCLGEFLDGELLRLLPRCAHAFHAPCIATWLRAHVNCPLCRAHVVLDDDSAGAADSNASPADAEQAPSDAGTLDHEQPGQRQEELRVQIDQCDQLSSPEPQRRRTRDFRRVVSMDPSVVSARQSGKDIPGSGGGACGEVPSGSGRLCQMKRSLSGGGRWSLGSRHHRARSSLLPS</sequence>
<feature type="compositionally biased region" description="Low complexity" evidence="16">
    <location>
        <begin position="193"/>
        <end position="205"/>
    </location>
</feature>
<evidence type="ECO:0000256" key="15">
    <source>
        <dbReference type="PROSITE-ProRule" id="PRU00175"/>
    </source>
</evidence>
<dbReference type="EC" id="2.3.2.27" evidence="4"/>
<feature type="domain" description="RING-type" evidence="18">
    <location>
        <begin position="141"/>
        <end position="183"/>
    </location>
</feature>
<evidence type="ECO:0000256" key="4">
    <source>
        <dbReference type="ARBA" id="ARBA00012483"/>
    </source>
</evidence>
<evidence type="ECO:0000256" key="3">
    <source>
        <dbReference type="ARBA" id="ARBA00004906"/>
    </source>
</evidence>